<name>A0A5B8L1H4_9HYPH</name>
<feature type="transmembrane region" description="Helical" evidence="1">
    <location>
        <begin position="56"/>
        <end position="74"/>
    </location>
</feature>
<protein>
    <submittedName>
        <fullName evidence="3">Aa3-type cytochrome c oxidase subunit IV</fullName>
    </submittedName>
</protein>
<evidence type="ECO:0000313" key="3">
    <source>
        <dbReference type="EMBL" id="QDZ01368.1"/>
    </source>
</evidence>
<accession>A0A5B8L1H4</accession>
<feature type="transmembrane region" description="Helical" evidence="1">
    <location>
        <begin position="25"/>
        <end position="50"/>
    </location>
</feature>
<dbReference type="InterPro" id="IPR012422">
    <property type="entry name" value="Cyt_c_oxidase_su4_bac-aa3"/>
</dbReference>
<evidence type="ECO:0000313" key="4">
    <source>
        <dbReference type="Proteomes" id="UP000321389"/>
    </source>
</evidence>
<organism evidence="3 4">
    <name type="scientific">Nitratireductor mangrovi</name>
    <dbReference type="NCBI Taxonomy" id="2599600"/>
    <lineage>
        <taxon>Bacteria</taxon>
        <taxon>Pseudomonadati</taxon>
        <taxon>Pseudomonadota</taxon>
        <taxon>Alphaproteobacteria</taxon>
        <taxon>Hyphomicrobiales</taxon>
        <taxon>Phyllobacteriaceae</taxon>
        <taxon>Nitratireductor</taxon>
    </lineage>
</organism>
<keyword evidence="1" id="KW-1133">Transmembrane helix</keyword>
<dbReference type="InterPro" id="IPR036596">
    <property type="entry name" value="Cyt-C_aa3_sf"/>
</dbReference>
<dbReference type="EMBL" id="CP042301">
    <property type="protein sequence ID" value="QDZ01368.1"/>
    <property type="molecule type" value="Genomic_DNA"/>
</dbReference>
<evidence type="ECO:0000256" key="1">
    <source>
        <dbReference type="SAM" id="Phobius"/>
    </source>
</evidence>
<keyword evidence="1" id="KW-0472">Membrane</keyword>
<dbReference type="OrthoDB" id="9812071at2"/>
<dbReference type="Gene3D" id="1.20.5.160">
    <property type="entry name" value="Bacterial aa3 type cytochrome c oxidase subunit IV"/>
    <property type="match status" value="1"/>
</dbReference>
<evidence type="ECO:0000259" key="2">
    <source>
        <dbReference type="Pfam" id="PF07835"/>
    </source>
</evidence>
<dbReference type="SUPFAM" id="SSF81469">
    <property type="entry name" value="Bacterial aa3 type cytochrome c oxidase subunit IV"/>
    <property type="match status" value="1"/>
</dbReference>
<feature type="domain" description="Cytochrome c oxidase subunit IV bacterial aa3 type" evidence="2">
    <location>
        <begin position="7"/>
        <end position="50"/>
    </location>
</feature>
<gene>
    <name evidence="3" type="ORF">FQ775_13820</name>
</gene>
<proteinExistence type="predicted"/>
<reference evidence="3" key="1">
    <citation type="submission" date="2020-04" db="EMBL/GenBank/DDBJ databases">
        <title>Nitratireductor sp. nov. isolated from mangrove soil.</title>
        <authorList>
            <person name="Ye Y."/>
        </authorList>
    </citation>
    <scope>NUCLEOTIDE SEQUENCE</scope>
    <source>
        <strain evidence="3">SY7</strain>
    </source>
</reference>
<keyword evidence="1" id="KW-0812">Transmembrane</keyword>
<dbReference type="AlphaFoldDB" id="A0A5B8L1H4"/>
<keyword evidence="4" id="KW-1185">Reference proteome</keyword>
<dbReference type="KEGG" id="niy:FQ775_13820"/>
<dbReference type="RefSeq" id="WP_146300013.1">
    <property type="nucleotide sequence ID" value="NZ_CP042301.2"/>
</dbReference>
<dbReference type="Pfam" id="PF07835">
    <property type="entry name" value="COX4_pro_2"/>
    <property type="match status" value="1"/>
</dbReference>
<sequence>MADNTPTGPVETGADMDYSEHEKTYSLFLMLTKYGSIVCAALLIAMAFGFFAGGGFIASTVLFLLVTGLAAYILR</sequence>
<dbReference type="Proteomes" id="UP000321389">
    <property type="component" value="Chromosome"/>
</dbReference>